<evidence type="ECO:0008006" key="2">
    <source>
        <dbReference type="Google" id="ProtNLM"/>
    </source>
</evidence>
<dbReference type="Gene3D" id="3.90.550.10">
    <property type="entry name" value="Spore Coat Polysaccharide Biosynthesis Protein SpsA, Chain A"/>
    <property type="match status" value="1"/>
</dbReference>
<dbReference type="SUPFAM" id="SSF53448">
    <property type="entry name" value="Nucleotide-diphospho-sugar transferases"/>
    <property type="match status" value="1"/>
</dbReference>
<dbReference type="InterPro" id="IPR003329">
    <property type="entry name" value="Cytidylyl_trans"/>
</dbReference>
<protein>
    <recommendedName>
        <fullName evidence="2">Cytidylyltransferase</fullName>
    </recommendedName>
</protein>
<accession>A0A6C0F9M3</accession>
<sequence>MKTAIFVPIKLNSQRLKNKMVLPIGKKLLCQHIFNTLINVKKNLNIDVDVYCFCSDEKIKEYLPNDIIFIKRDSSLDSNETKGIDIYNSFTNIVDSDIYCLCHATSPFIKMESIIKGLNKLINEDYDSSFSVSKLQTFTWFKNKPLNYDFTNVVRTQEIEPIFWETSAFYIFKKEILKKHKRRIGFKSFMVETDKVESIDIDNIEDYELARHISNNAD</sequence>
<evidence type="ECO:0000313" key="1">
    <source>
        <dbReference type="EMBL" id="QHT37902.1"/>
    </source>
</evidence>
<reference evidence="1" key="1">
    <citation type="journal article" date="2020" name="Nature">
        <title>Giant virus diversity and host interactions through global metagenomics.</title>
        <authorList>
            <person name="Schulz F."/>
            <person name="Roux S."/>
            <person name="Paez-Espino D."/>
            <person name="Jungbluth S."/>
            <person name="Walsh D.A."/>
            <person name="Denef V.J."/>
            <person name="McMahon K.D."/>
            <person name="Konstantinidis K.T."/>
            <person name="Eloe-Fadrosh E.A."/>
            <person name="Kyrpides N.C."/>
            <person name="Woyke T."/>
        </authorList>
    </citation>
    <scope>NUCLEOTIDE SEQUENCE</scope>
    <source>
        <strain evidence="1">GVMAG-S-ERX556049-19</strain>
    </source>
</reference>
<proteinExistence type="predicted"/>
<dbReference type="Pfam" id="PF02348">
    <property type="entry name" value="CTP_transf_3"/>
    <property type="match status" value="1"/>
</dbReference>
<dbReference type="InterPro" id="IPR029044">
    <property type="entry name" value="Nucleotide-diphossugar_trans"/>
</dbReference>
<dbReference type="InterPro" id="IPR050793">
    <property type="entry name" value="CMP-NeuNAc_synthase"/>
</dbReference>
<dbReference type="GO" id="GO:0008781">
    <property type="term" value="F:N-acylneuraminate cytidylyltransferase activity"/>
    <property type="evidence" value="ECO:0007669"/>
    <property type="project" value="TreeGrafter"/>
</dbReference>
<dbReference type="EMBL" id="MN738822">
    <property type="protein sequence ID" value="QHT37902.1"/>
    <property type="molecule type" value="Genomic_DNA"/>
</dbReference>
<dbReference type="AlphaFoldDB" id="A0A6C0F9M3"/>
<name>A0A6C0F9M3_9ZZZZ</name>
<organism evidence="1">
    <name type="scientific">viral metagenome</name>
    <dbReference type="NCBI Taxonomy" id="1070528"/>
    <lineage>
        <taxon>unclassified sequences</taxon>
        <taxon>metagenomes</taxon>
        <taxon>organismal metagenomes</taxon>
    </lineage>
</organism>
<dbReference type="PANTHER" id="PTHR21485:SF6">
    <property type="entry name" value="N-ACYLNEURAMINATE CYTIDYLYLTRANSFERASE-RELATED"/>
    <property type="match status" value="1"/>
</dbReference>
<dbReference type="PANTHER" id="PTHR21485">
    <property type="entry name" value="HAD SUPERFAMILY MEMBERS CMAS AND KDSC"/>
    <property type="match status" value="1"/>
</dbReference>